<gene>
    <name evidence="1" type="ORF">Patl1_33165</name>
</gene>
<dbReference type="Proteomes" id="UP001164250">
    <property type="component" value="Chromosome 9"/>
</dbReference>
<evidence type="ECO:0000313" key="1">
    <source>
        <dbReference type="EMBL" id="KAJ0087952.1"/>
    </source>
</evidence>
<proteinExistence type="predicted"/>
<comment type="caution">
    <text evidence="1">The sequence shown here is derived from an EMBL/GenBank/DDBJ whole genome shotgun (WGS) entry which is preliminary data.</text>
</comment>
<dbReference type="EMBL" id="CM047905">
    <property type="protein sequence ID" value="KAJ0087952.1"/>
    <property type="molecule type" value="Genomic_DNA"/>
</dbReference>
<name>A0ACC1AMQ2_9ROSI</name>
<keyword evidence="2" id="KW-1185">Reference proteome</keyword>
<accession>A0ACC1AMQ2</accession>
<protein>
    <submittedName>
        <fullName evidence="1">Uncharacterized protein</fullName>
    </submittedName>
</protein>
<evidence type="ECO:0000313" key="2">
    <source>
        <dbReference type="Proteomes" id="UP001164250"/>
    </source>
</evidence>
<organism evidence="1 2">
    <name type="scientific">Pistacia atlantica</name>
    <dbReference type="NCBI Taxonomy" id="434234"/>
    <lineage>
        <taxon>Eukaryota</taxon>
        <taxon>Viridiplantae</taxon>
        <taxon>Streptophyta</taxon>
        <taxon>Embryophyta</taxon>
        <taxon>Tracheophyta</taxon>
        <taxon>Spermatophyta</taxon>
        <taxon>Magnoliopsida</taxon>
        <taxon>eudicotyledons</taxon>
        <taxon>Gunneridae</taxon>
        <taxon>Pentapetalae</taxon>
        <taxon>rosids</taxon>
        <taxon>malvids</taxon>
        <taxon>Sapindales</taxon>
        <taxon>Anacardiaceae</taxon>
        <taxon>Pistacia</taxon>
    </lineage>
</organism>
<reference evidence="2" key="1">
    <citation type="journal article" date="2023" name="G3 (Bethesda)">
        <title>Genome assembly and association tests identify interacting loci associated with vigor, precocity, and sex in interspecific pistachio rootstocks.</title>
        <authorList>
            <person name="Palmer W."/>
            <person name="Jacygrad E."/>
            <person name="Sagayaradj S."/>
            <person name="Cavanaugh K."/>
            <person name="Han R."/>
            <person name="Bertier L."/>
            <person name="Beede B."/>
            <person name="Kafkas S."/>
            <person name="Golino D."/>
            <person name="Preece J."/>
            <person name="Michelmore R."/>
        </authorList>
    </citation>
    <scope>NUCLEOTIDE SEQUENCE [LARGE SCALE GENOMIC DNA]</scope>
</reference>
<sequence>MCKDLHIPGEFHFQKTPIESDRRHIQVKSTEVSLVMVNYIGL</sequence>